<evidence type="ECO:0000256" key="2">
    <source>
        <dbReference type="SAM" id="MobiDB-lite"/>
    </source>
</evidence>
<dbReference type="SUPFAM" id="SSF69047">
    <property type="entry name" value="Hypothetical protein YjbJ"/>
    <property type="match status" value="1"/>
</dbReference>
<feature type="region of interest" description="Disordered" evidence="2">
    <location>
        <begin position="22"/>
        <end position="64"/>
    </location>
</feature>
<feature type="compositionally biased region" description="Basic and acidic residues" evidence="2">
    <location>
        <begin position="22"/>
        <end position="32"/>
    </location>
</feature>
<dbReference type="InterPro" id="IPR036629">
    <property type="entry name" value="YjbJ_sf"/>
</dbReference>
<proteinExistence type="inferred from homology"/>
<evidence type="ECO:0000313" key="4">
    <source>
        <dbReference type="EMBL" id="SJN15449.1"/>
    </source>
</evidence>
<keyword evidence="5" id="KW-1185">Reference proteome</keyword>
<dbReference type="OrthoDB" id="2143260at2"/>
<dbReference type="RefSeq" id="WP_094763176.1">
    <property type="nucleotide sequence ID" value="NZ_FUKQ01000001.1"/>
</dbReference>
<sequence>MGIADKFENAKDQVVGKVKEAAGDATNDEKLQTEGAAQKFDGQVGEKVEQGKDKLNDVVDDLKN</sequence>
<protein>
    <recommendedName>
        <fullName evidence="3">CsbD-like domain-containing protein</fullName>
    </recommendedName>
</protein>
<evidence type="ECO:0000256" key="1">
    <source>
        <dbReference type="ARBA" id="ARBA00009129"/>
    </source>
</evidence>
<gene>
    <name evidence="4" type="ORF">FM114_00110</name>
</gene>
<dbReference type="Proteomes" id="UP000188342">
    <property type="component" value="Unassembled WGS sequence"/>
</dbReference>
<dbReference type="InterPro" id="IPR008462">
    <property type="entry name" value="CsbD"/>
</dbReference>
<dbReference type="Gene3D" id="1.10.1470.10">
    <property type="entry name" value="YjbJ"/>
    <property type="match status" value="1"/>
</dbReference>
<name>A0A1R4I6S6_9ACTN</name>
<reference evidence="4 5" key="1">
    <citation type="submission" date="2017-02" db="EMBL/GenBank/DDBJ databases">
        <authorList>
            <person name="Peterson S.W."/>
        </authorList>
    </citation>
    <scope>NUCLEOTIDE SEQUENCE [LARGE SCALE GENOMIC DNA]</scope>
    <source>
        <strain evidence="4 5">LSP_Lj1</strain>
    </source>
</reference>
<comment type="similarity">
    <text evidence="1">Belongs to the UPF0337 (CsbD) family.</text>
</comment>
<dbReference type="EMBL" id="FUKQ01000001">
    <property type="protein sequence ID" value="SJN15449.1"/>
    <property type="molecule type" value="Genomic_DNA"/>
</dbReference>
<organism evidence="4 5">
    <name type="scientific">Luteococcus japonicus LSP_Lj1</name>
    <dbReference type="NCBI Taxonomy" id="1255658"/>
    <lineage>
        <taxon>Bacteria</taxon>
        <taxon>Bacillati</taxon>
        <taxon>Actinomycetota</taxon>
        <taxon>Actinomycetes</taxon>
        <taxon>Propionibacteriales</taxon>
        <taxon>Propionibacteriaceae</taxon>
        <taxon>Luteococcus</taxon>
    </lineage>
</organism>
<dbReference type="STRING" id="1255658.FM114_00110"/>
<feature type="compositionally biased region" description="Basic and acidic residues" evidence="2">
    <location>
        <begin position="44"/>
        <end position="64"/>
    </location>
</feature>
<evidence type="ECO:0000313" key="5">
    <source>
        <dbReference type="Proteomes" id="UP000188342"/>
    </source>
</evidence>
<dbReference type="Pfam" id="PF05532">
    <property type="entry name" value="CsbD"/>
    <property type="match status" value="1"/>
</dbReference>
<evidence type="ECO:0000259" key="3">
    <source>
        <dbReference type="Pfam" id="PF05532"/>
    </source>
</evidence>
<feature type="domain" description="CsbD-like" evidence="3">
    <location>
        <begin position="5"/>
        <end position="56"/>
    </location>
</feature>
<accession>A0A1R4I6S6</accession>
<dbReference type="AlphaFoldDB" id="A0A1R4I6S6"/>